<dbReference type="Pfam" id="PF08583">
    <property type="entry name" value="Cmc1"/>
    <property type="match status" value="1"/>
</dbReference>
<keyword evidence="3" id="KW-0496">Mitochondrion</keyword>
<dbReference type="GO" id="GO:0005739">
    <property type="term" value="C:mitochondrion"/>
    <property type="evidence" value="ECO:0007669"/>
    <property type="project" value="UniProtKB-SubCell"/>
</dbReference>
<dbReference type="OrthoDB" id="6224010at2759"/>
<evidence type="ECO:0000313" key="5">
    <source>
        <dbReference type="EMBL" id="EWM23297.1"/>
    </source>
</evidence>
<evidence type="ECO:0000256" key="2">
    <source>
        <dbReference type="ARBA" id="ARBA00023157"/>
    </source>
</evidence>
<feature type="compositionally biased region" description="Basic and acidic residues" evidence="4">
    <location>
        <begin position="13"/>
        <end position="22"/>
    </location>
</feature>
<dbReference type="Proteomes" id="UP000019335">
    <property type="component" value="Chromosome 17"/>
</dbReference>
<organism evidence="5 6">
    <name type="scientific">Nannochloropsis gaditana</name>
    <dbReference type="NCBI Taxonomy" id="72520"/>
    <lineage>
        <taxon>Eukaryota</taxon>
        <taxon>Sar</taxon>
        <taxon>Stramenopiles</taxon>
        <taxon>Ochrophyta</taxon>
        <taxon>Eustigmatophyceae</taxon>
        <taxon>Eustigmatales</taxon>
        <taxon>Monodopsidaceae</taxon>
        <taxon>Nannochloropsis</taxon>
    </lineage>
</organism>
<gene>
    <name evidence="5" type="ORF">Naga_100158g16</name>
</gene>
<reference evidence="5 6" key="1">
    <citation type="journal article" date="2014" name="Mol. Plant">
        <title>Chromosome Scale Genome Assembly and Transcriptome Profiling of Nannochloropsis gaditana in Nitrogen Depletion.</title>
        <authorList>
            <person name="Corteggiani Carpinelli E."/>
            <person name="Telatin A."/>
            <person name="Vitulo N."/>
            <person name="Forcato C."/>
            <person name="D'Angelo M."/>
            <person name="Schiavon R."/>
            <person name="Vezzi A."/>
            <person name="Giacometti G.M."/>
            <person name="Morosinotto T."/>
            <person name="Valle G."/>
        </authorList>
    </citation>
    <scope>NUCLEOTIDE SEQUENCE [LARGE SCALE GENOMIC DNA]</scope>
    <source>
        <strain evidence="5 6">B-31</strain>
    </source>
</reference>
<dbReference type="PANTHER" id="PTHR22977">
    <property type="entry name" value="COX ASSEMBLY MITOCHONDRIAL PROTEIN"/>
    <property type="match status" value="1"/>
</dbReference>
<dbReference type="EMBL" id="AZIL01001692">
    <property type="protein sequence ID" value="EWM23297.1"/>
    <property type="molecule type" value="Genomic_DNA"/>
</dbReference>
<keyword evidence="6" id="KW-1185">Reference proteome</keyword>
<feature type="region of interest" description="Disordered" evidence="4">
    <location>
        <begin position="1"/>
        <end position="22"/>
    </location>
</feature>
<dbReference type="InterPro" id="IPR013892">
    <property type="entry name" value="Cyt_c_biogenesis_Cmc1-like"/>
</dbReference>
<name>W7TAA2_9STRA</name>
<dbReference type="AlphaFoldDB" id="W7TAA2"/>
<accession>W7TAA2</accession>
<keyword evidence="2" id="KW-1015">Disulfide bond</keyword>
<comment type="subcellular location">
    <subcellularLocation>
        <location evidence="3">Mitochondrion</location>
    </subcellularLocation>
</comment>
<evidence type="ECO:0000256" key="3">
    <source>
        <dbReference type="RuleBase" id="RU364104"/>
    </source>
</evidence>
<comment type="caution">
    <text evidence="5">The sequence shown here is derived from an EMBL/GenBank/DDBJ whole genome shotgun (WGS) entry which is preliminary data.</text>
</comment>
<sequence length="103" mass="11611">MSAGTPPTIVPDPDYRDGSREGRLRFSKRAEQHLRDELALHARKQCQEPMAAFAACAKENGMFVIFKCRALNNAMNACLSQYTSESKFEEWKQTRGLSLAEEA</sequence>
<proteinExistence type="inferred from homology"/>
<evidence type="ECO:0000256" key="1">
    <source>
        <dbReference type="ARBA" id="ARBA00007347"/>
    </source>
</evidence>
<dbReference type="PANTHER" id="PTHR22977:SF5">
    <property type="entry name" value="COX ASSEMBLY MITOCHONDRIAL PROTEIN HOMOLOG"/>
    <property type="match status" value="1"/>
</dbReference>
<dbReference type="PROSITE" id="PS51808">
    <property type="entry name" value="CHCH"/>
    <property type="match status" value="1"/>
</dbReference>
<protein>
    <recommendedName>
        <fullName evidence="3">COX assembly mitochondrial protein</fullName>
    </recommendedName>
</protein>
<comment type="similarity">
    <text evidence="1 3">Belongs to the CMC family.</text>
</comment>
<evidence type="ECO:0000313" key="6">
    <source>
        <dbReference type="Proteomes" id="UP000019335"/>
    </source>
</evidence>
<evidence type="ECO:0000256" key="4">
    <source>
        <dbReference type="SAM" id="MobiDB-lite"/>
    </source>
</evidence>